<gene>
    <name evidence="5" type="ORF">A3C94_01100</name>
</gene>
<comment type="similarity">
    <text evidence="1">Belongs to the ATP-dependent AMP-binding enzyme family.</text>
</comment>
<dbReference type="PANTHER" id="PTHR43201:SF5">
    <property type="entry name" value="MEDIUM-CHAIN ACYL-COA LIGASE ACSF2, MITOCHONDRIAL"/>
    <property type="match status" value="1"/>
</dbReference>
<proteinExistence type="inferred from homology"/>
<reference evidence="5 6" key="1">
    <citation type="journal article" date="2016" name="Nat. Commun.">
        <title>Thousands of microbial genomes shed light on interconnected biogeochemical processes in an aquifer system.</title>
        <authorList>
            <person name="Anantharaman K."/>
            <person name="Brown C.T."/>
            <person name="Hug L.A."/>
            <person name="Sharon I."/>
            <person name="Castelle C.J."/>
            <person name="Probst A.J."/>
            <person name="Thomas B.C."/>
            <person name="Singh A."/>
            <person name="Wilkins M.J."/>
            <person name="Karaoz U."/>
            <person name="Brodie E.L."/>
            <person name="Williams K.H."/>
            <person name="Hubbard S.S."/>
            <person name="Banfield J.F."/>
        </authorList>
    </citation>
    <scope>NUCLEOTIDE SEQUENCE [LARGE SCALE GENOMIC DNA]</scope>
</reference>
<dbReference type="InterPro" id="IPR020845">
    <property type="entry name" value="AMP-binding_CS"/>
</dbReference>
<accession>A0A1F6DSW4</accession>
<dbReference type="AlphaFoldDB" id="A0A1F6DSW4"/>
<dbReference type="Gene3D" id="3.30.300.30">
    <property type="match status" value="1"/>
</dbReference>
<dbReference type="InterPro" id="IPR045851">
    <property type="entry name" value="AMP-bd_C_sf"/>
</dbReference>
<dbReference type="PROSITE" id="PS00455">
    <property type="entry name" value="AMP_BINDING"/>
    <property type="match status" value="1"/>
</dbReference>
<protein>
    <recommendedName>
        <fullName evidence="7">AMP-dependent synthetase</fullName>
    </recommendedName>
</protein>
<dbReference type="PANTHER" id="PTHR43201">
    <property type="entry name" value="ACYL-COA SYNTHETASE"/>
    <property type="match status" value="1"/>
</dbReference>
<dbReference type="Pfam" id="PF00501">
    <property type="entry name" value="AMP-binding"/>
    <property type="match status" value="1"/>
</dbReference>
<dbReference type="EMBL" id="MFLJ01000019">
    <property type="protein sequence ID" value="OGG64529.1"/>
    <property type="molecule type" value="Genomic_DNA"/>
</dbReference>
<evidence type="ECO:0000259" key="4">
    <source>
        <dbReference type="Pfam" id="PF13193"/>
    </source>
</evidence>
<keyword evidence="2" id="KW-0436">Ligase</keyword>
<name>A0A1F6DSW4_9BACT</name>
<evidence type="ECO:0000313" key="5">
    <source>
        <dbReference type="EMBL" id="OGG64529.1"/>
    </source>
</evidence>
<comment type="caution">
    <text evidence="5">The sequence shown here is derived from an EMBL/GenBank/DDBJ whole genome shotgun (WGS) entry which is preliminary data.</text>
</comment>
<dbReference type="InterPro" id="IPR025110">
    <property type="entry name" value="AMP-bd_C"/>
</dbReference>
<evidence type="ECO:0000259" key="3">
    <source>
        <dbReference type="Pfam" id="PF00501"/>
    </source>
</evidence>
<evidence type="ECO:0000313" key="6">
    <source>
        <dbReference type="Proteomes" id="UP000177232"/>
    </source>
</evidence>
<evidence type="ECO:0000256" key="2">
    <source>
        <dbReference type="ARBA" id="ARBA00022598"/>
    </source>
</evidence>
<dbReference type="STRING" id="1798496.A3C94_01100"/>
<dbReference type="InterPro" id="IPR042099">
    <property type="entry name" value="ANL_N_sf"/>
</dbReference>
<dbReference type="InterPro" id="IPR000873">
    <property type="entry name" value="AMP-dep_synth/lig_dom"/>
</dbReference>
<feature type="domain" description="AMP-dependent synthetase/ligase" evidence="3">
    <location>
        <begin position="19"/>
        <end position="389"/>
    </location>
</feature>
<evidence type="ECO:0008006" key="7">
    <source>
        <dbReference type="Google" id="ProtNLM"/>
    </source>
</evidence>
<dbReference type="Gene3D" id="3.40.50.12780">
    <property type="entry name" value="N-terminal domain of ligase-like"/>
    <property type="match status" value="1"/>
</dbReference>
<dbReference type="GO" id="GO:0006631">
    <property type="term" value="P:fatty acid metabolic process"/>
    <property type="evidence" value="ECO:0007669"/>
    <property type="project" value="TreeGrafter"/>
</dbReference>
<sequence>MIDAASANVAVLRNVFLENKNEVFLIDAGSGTAFTYRELEQTSLRLASFLHSLGIGKGDRVAFLLPNSIEGSFLYFACMQVGAVIVPINQRLHAEEILILIEEATPKAVFTTPFLLQEKGNMAASLGGARLITISPRFTADAQALRHGEPGAADLWKEAEKHTPISTRSFDTIIDADMLALIYTSGTTSRPKGVPIAFGKIISNAHTFIAFCAIPPGVRFLGTFSQGYLGGLYNTLLFQFIAQGSVVLDAGFTADVALRFWETVQTYEVTALWLVPSMLSIILSIDRGTVGETYAPRHLKFVLVGTAPLAAVVREKFEKRYGTALYENYALSETLFITTNASSLPQVRGAGQVIPGCGIAILDEEGHPCSPGVPGEIVVQSDYMTSDYFNNPEETARAFRDGAFYTGDIGYIDSDQYLFVTDRKKDIIIRGGINISPKEIEEVIAAVEGVREVAVVGVPHALTGEEVVAVVVGEGNDPRRIQEACMQHLAPFKIPASIHFVRELPKTATGKIKKHAVRALVLDTL</sequence>
<dbReference type="GO" id="GO:0031956">
    <property type="term" value="F:medium-chain fatty acid-CoA ligase activity"/>
    <property type="evidence" value="ECO:0007669"/>
    <property type="project" value="TreeGrafter"/>
</dbReference>
<dbReference type="Proteomes" id="UP000177232">
    <property type="component" value="Unassembled WGS sequence"/>
</dbReference>
<dbReference type="SUPFAM" id="SSF56801">
    <property type="entry name" value="Acetyl-CoA synthetase-like"/>
    <property type="match status" value="1"/>
</dbReference>
<dbReference type="Pfam" id="PF13193">
    <property type="entry name" value="AMP-binding_C"/>
    <property type="match status" value="1"/>
</dbReference>
<feature type="domain" description="AMP-binding enzyme C-terminal" evidence="4">
    <location>
        <begin position="439"/>
        <end position="511"/>
    </location>
</feature>
<evidence type="ECO:0000256" key="1">
    <source>
        <dbReference type="ARBA" id="ARBA00006432"/>
    </source>
</evidence>
<organism evidence="5 6">
    <name type="scientific">Candidatus Kaiserbacteria bacterium RIFCSPHIGHO2_02_FULL_55_17</name>
    <dbReference type="NCBI Taxonomy" id="1798496"/>
    <lineage>
        <taxon>Bacteria</taxon>
        <taxon>Candidatus Kaiseribacteriota</taxon>
    </lineage>
</organism>